<proteinExistence type="predicted"/>
<dbReference type="Proteomes" id="UP001234297">
    <property type="component" value="Chromosome 1"/>
</dbReference>
<name>A0ACC2MVP2_PERAE</name>
<reference evidence="1 2" key="1">
    <citation type="journal article" date="2022" name="Hortic Res">
        <title>A haplotype resolved chromosomal level avocado genome allows analysis of novel avocado genes.</title>
        <authorList>
            <person name="Nath O."/>
            <person name="Fletcher S.J."/>
            <person name="Hayward A."/>
            <person name="Shaw L.M."/>
            <person name="Masouleh A.K."/>
            <person name="Furtado A."/>
            <person name="Henry R.J."/>
            <person name="Mitter N."/>
        </authorList>
    </citation>
    <scope>NUCLEOTIDE SEQUENCE [LARGE SCALE GENOMIC DNA]</scope>
    <source>
        <strain evidence="2">cv. Hass</strain>
    </source>
</reference>
<dbReference type="EMBL" id="CM056809">
    <property type="protein sequence ID" value="KAJ8649795.1"/>
    <property type="molecule type" value="Genomic_DNA"/>
</dbReference>
<sequence>MARSAFACFAVLLFMVMMMEGWRSEATMSCGQIVTALTPCIPYSRDGGTVPHACCAGFQGVIAESKANPDLQAACRCMKNFIESTVPRMKVALVNSIPGKCGVNLPWKFGPSLDCSGVHW</sequence>
<organism evidence="1 2">
    <name type="scientific">Persea americana</name>
    <name type="common">Avocado</name>
    <dbReference type="NCBI Taxonomy" id="3435"/>
    <lineage>
        <taxon>Eukaryota</taxon>
        <taxon>Viridiplantae</taxon>
        <taxon>Streptophyta</taxon>
        <taxon>Embryophyta</taxon>
        <taxon>Tracheophyta</taxon>
        <taxon>Spermatophyta</taxon>
        <taxon>Magnoliopsida</taxon>
        <taxon>Magnoliidae</taxon>
        <taxon>Laurales</taxon>
        <taxon>Lauraceae</taxon>
        <taxon>Persea</taxon>
    </lineage>
</organism>
<comment type="caution">
    <text evidence="1">The sequence shown here is derived from an EMBL/GenBank/DDBJ whole genome shotgun (WGS) entry which is preliminary data.</text>
</comment>
<evidence type="ECO:0000313" key="1">
    <source>
        <dbReference type="EMBL" id="KAJ8649795.1"/>
    </source>
</evidence>
<evidence type="ECO:0000313" key="2">
    <source>
        <dbReference type="Proteomes" id="UP001234297"/>
    </source>
</evidence>
<keyword evidence="2" id="KW-1185">Reference proteome</keyword>
<gene>
    <name evidence="1" type="ORF">MRB53_002818</name>
</gene>
<accession>A0ACC2MVP2</accession>
<protein>
    <submittedName>
        <fullName evidence="1">Uncharacterized protein</fullName>
    </submittedName>
</protein>